<dbReference type="PANTHER" id="PTHR35391">
    <property type="entry name" value="C2H2-TYPE DOMAIN-CONTAINING PROTEIN-RELATED"/>
    <property type="match status" value="1"/>
</dbReference>
<reference evidence="2 3" key="1">
    <citation type="submission" date="2020-03" db="EMBL/GenBank/DDBJ databases">
        <title>Draft Genome Sequence of Cudoniella acicularis.</title>
        <authorList>
            <person name="Buettner E."/>
            <person name="Kellner H."/>
        </authorList>
    </citation>
    <scope>NUCLEOTIDE SEQUENCE [LARGE SCALE GENOMIC DNA]</scope>
    <source>
        <strain evidence="2 3">DSM 108380</strain>
    </source>
</reference>
<gene>
    <name evidence="2" type="ORF">G7Y89_g8715</name>
</gene>
<sequence length="293" mass="33254">MQSRISDLRQHSAAAMDEDATITARARRCVRLFEQCPEPIFEDWAEEQLSRFKIWTANLGVFARGHASIDYRLGALGCHSPESYRLILQLLDAIGANLEFIHRQSIRREPVQRLARYLDAETPGSPASSPASSNDDSISLSDDSLGEACSEVENAIRRLNILSASIRRAGARHREVKALNFKGSNRLERRQTKQFTAVTAARIDYMFPRAQASIRNRVVESITLRRNLFEYLKRHQRKLAGGPLGKTDEDEDEEENGMASDNESIEESSPEELDSDADEPRHTRQRCQYETAY</sequence>
<accession>A0A8H4RG24</accession>
<keyword evidence="3" id="KW-1185">Reference proteome</keyword>
<evidence type="ECO:0000256" key="1">
    <source>
        <dbReference type="SAM" id="MobiDB-lite"/>
    </source>
</evidence>
<feature type="region of interest" description="Disordered" evidence="1">
    <location>
        <begin position="120"/>
        <end position="142"/>
    </location>
</feature>
<comment type="caution">
    <text evidence="2">The sequence shown here is derived from an EMBL/GenBank/DDBJ whole genome shotgun (WGS) entry which is preliminary data.</text>
</comment>
<proteinExistence type="predicted"/>
<protein>
    <submittedName>
        <fullName evidence="2">Uncharacterized protein</fullName>
    </submittedName>
</protein>
<dbReference type="PANTHER" id="PTHR35391:SF5">
    <property type="entry name" value="DUF6590 DOMAIN-CONTAINING PROTEIN"/>
    <property type="match status" value="1"/>
</dbReference>
<dbReference type="Proteomes" id="UP000566819">
    <property type="component" value="Unassembled WGS sequence"/>
</dbReference>
<dbReference type="AlphaFoldDB" id="A0A8H4RG24"/>
<name>A0A8H4RG24_9HELO</name>
<dbReference type="EMBL" id="JAAMPI010000677">
    <property type="protein sequence ID" value="KAF4629434.1"/>
    <property type="molecule type" value="Genomic_DNA"/>
</dbReference>
<dbReference type="OrthoDB" id="20872at2759"/>
<feature type="region of interest" description="Disordered" evidence="1">
    <location>
        <begin position="240"/>
        <end position="293"/>
    </location>
</feature>
<feature type="compositionally biased region" description="Low complexity" evidence="1">
    <location>
        <begin position="125"/>
        <end position="142"/>
    </location>
</feature>
<feature type="compositionally biased region" description="Acidic residues" evidence="1">
    <location>
        <begin position="263"/>
        <end position="277"/>
    </location>
</feature>
<organism evidence="2 3">
    <name type="scientific">Cudoniella acicularis</name>
    <dbReference type="NCBI Taxonomy" id="354080"/>
    <lineage>
        <taxon>Eukaryota</taxon>
        <taxon>Fungi</taxon>
        <taxon>Dikarya</taxon>
        <taxon>Ascomycota</taxon>
        <taxon>Pezizomycotina</taxon>
        <taxon>Leotiomycetes</taxon>
        <taxon>Helotiales</taxon>
        <taxon>Tricladiaceae</taxon>
        <taxon>Cudoniella</taxon>
    </lineage>
</organism>
<evidence type="ECO:0000313" key="2">
    <source>
        <dbReference type="EMBL" id="KAF4629434.1"/>
    </source>
</evidence>
<evidence type="ECO:0000313" key="3">
    <source>
        <dbReference type="Proteomes" id="UP000566819"/>
    </source>
</evidence>